<dbReference type="KEGG" id="span:AWL63_11110"/>
<dbReference type="Proteomes" id="UP000094256">
    <property type="component" value="Chromosome"/>
</dbReference>
<dbReference type="EMBL" id="CP014168">
    <property type="protein sequence ID" value="AOH86702.1"/>
    <property type="molecule type" value="Genomic_DNA"/>
</dbReference>
<dbReference type="PANTHER" id="PTHR23133">
    <property type="entry name" value="IMIDAZOLEGLYCEROL-PHOSPHATE DEHYDRATASE HIS7"/>
    <property type="match status" value="1"/>
</dbReference>
<dbReference type="InterPro" id="IPR020565">
    <property type="entry name" value="ImidazoleglycerP_deHydtase_CS"/>
</dbReference>
<dbReference type="GO" id="GO:0004424">
    <property type="term" value="F:imidazoleglycerol-phosphate dehydratase activity"/>
    <property type="evidence" value="ECO:0007669"/>
    <property type="project" value="UniProtKB-UniRule"/>
</dbReference>
<dbReference type="Pfam" id="PF00475">
    <property type="entry name" value="IGPD"/>
    <property type="match status" value="1"/>
</dbReference>
<dbReference type="RefSeq" id="WP_069207242.1">
    <property type="nucleotide sequence ID" value="NZ_CP014168.1"/>
</dbReference>
<proteinExistence type="inferred from homology"/>
<keyword evidence="4 6" id="KW-0368">Histidine biosynthesis</keyword>
<dbReference type="STRING" id="1560345.AWL63_11110"/>
<comment type="pathway">
    <text evidence="1 6 7">Amino-acid biosynthesis; L-histidine biosynthesis; L-histidine from 5-phospho-alpha-D-ribose 1-diphosphate: step 6/9.</text>
</comment>
<keyword evidence="3 6" id="KW-0028">Amino-acid biosynthesis</keyword>
<evidence type="ECO:0000256" key="5">
    <source>
        <dbReference type="ARBA" id="ARBA00023239"/>
    </source>
</evidence>
<reference evidence="8 9" key="1">
    <citation type="submission" date="2016-01" db="EMBL/GenBank/DDBJ databases">
        <title>Complete genome and mega plasmid sequence of Sphingomonas panacis DCY99 elicits systemic resistance in rice to Xanthomonas oryzae.</title>
        <authorList>
            <person name="Kim Y.J."/>
            <person name="Yang D.C."/>
            <person name="Sing P."/>
        </authorList>
    </citation>
    <scope>NUCLEOTIDE SEQUENCE [LARGE SCALE GENOMIC DNA]</scope>
    <source>
        <strain evidence="8 9">DCY99</strain>
    </source>
</reference>
<evidence type="ECO:0000256" key="2">
    <source>
        <dbReference type="ARBA" id="ARBA00016664"/>
    </source>
</evidence>
<name>A0A1B3ZGZ2_9SPHN</name>
<dbReference type="Gene3D" id="3.30.230.40">
    <property type="entry name" value="Imidazole glycerol phosphate dehydratase, domain 1"/>
    <property type="match status" value="2"/>
</dbReference>
<sequence>MRIATISRSTHETSIDVTVNLDGTGLYEISTGIGFFDHMLEQLSRHSLIDLYVKTVGDLHIDQHHTVEDTGIAIGEAVAKALGDKKGIRRYGDALSPMDETLTQVALDISGRPYLVWKCDFTTPRLGEMDTELFGHWFHSFAGAAGLTLHVERLYGTNNHHLIESAFKGLARALRTATEIDPRKADAIPSTKGVL</sequence>
<accession>A0A1B3ZGZ2</accession>
<evidence type="ECO:0000313" key="9">
    <source>
        <dbReference type="Proteomes" id="UP000094256"/>
    </source>
</evidence>
<evidence type="ECO:0000256" key="7">
    <source>
        <dbReference type="RuleBase" id="RU000599"/>
    </source>
</evidence>
<evidence type="ECO:0000256" key="6">
    <source>
        <dbReference type="HAMAP-Rule" id="MF_00076"/>
    </source>
</evidence>
<evidence type="ECO:0000256" key="3">
    <source>
        <dbReference type="ARBA" id="ARBA00022605"/>
    </source>
</evidence>
<dbReference type="UniPathway" id="UPA00031">
    <property type="reaction ID" value="UER00011"/>
</dbReference>
<dbReference type="NCBIfam" id="NF002109">
    <property type="entry name" value="PRK00951.1-5"/>
    <property type="match status" value="1"/>
</dbReference>
<gene>
    <name evidence="6" type="primary">hisB</name>
    <name evidence="8" type="ORF">AWL63_11110</name>
</gene>
<dbReference type="InterPro" id="IPR000807">
    <property type="entry name" value="ImidazoleglycerolP_deHydtase"/>
</dbReference>
<dbReference type="PROSITE" id="PS00955">
    <property type="entry name" value="IGP_DEHYDRATASE_2"/>
    <property type="match status" value="1"/>
</dbReference>
<keyword evidence="6" id="KW-0963">Cytoplasm</keyword>
<dbReference type="FunFam" id="3.30.230.40:FF:000001">
    <property type="entry name" value="Imidazoleglycerol-phosphate dehydratase HisB"/>
    <property type="match status" value="1"/>
</dbReference>
<dbReference type="NCBIfam" id="NF002114">
    <property type="entry name" value="PRK00951.2-4"/>
    <property type="match status" value="1"/>
</dbReference>
<dbReference type="EC" id="4.2.1.19" evidence="6 7"/>
<keyword evidence="9" id="KW-1185">Reference proteome</keyword>
<dbReference type="PROSITE" id="PS00954">
    <property type="entry name" value="IGP_DEHYDRATASE_1"/>
    <property type="match status" value="1"/>
</dbReference>
<evidence type="ECO:0000313" key="8">
    <source>
        <dbReference type="EMBL" id="AOH86702.1"/>
    </source>
</evidence>
<dbReference type="NCBIfam" id="NF002111">
    <property type="entry name" value="PRK00951.2-1"/>
    <property type="match status" value="1"/>
</dbReference>
<dbReference type="CDD" id="cd07914">
    <property type="entry name" value="IGPD"/>
    <property type="match status" value="1"/>
</dbReference>
<evidence type="ECO:0000256" key="1">
    <source>
        <dbReference type="ARBA" id="ARBA00005047"/>
    </source>
</evidence>
<protein>
    <recommendedName>
        <fullName evidence="2 6">Imidazoleglycerol-phosphate dehydratase</fullName>
        <shortName evidence="6">IGPD</shortName>
        <ecNumber evidence="6 7">4.2.1.19</ecNumber>
    </recommendedName>
</protein>
<evidence type="ECO:0000256" key="4">
    <source>
        <dbReference type="ARBA" id="ARBA00023102"/>
    </source>
</evidence>
<dbReference type="InterPro" id="IPR020568">
    <property type="entry name" value="Ribosomal_Su5_D2-typ_SF"/>
</dbReference>
<comment type="subcellular location">
    <subcellularLocation>
        <location evidence="6 7">Cytoplasm</location>
    </subcellularLocation>
</comment>
<keyword evidence="5 6" id="KW-0456">Lyase</keyword>
<dbReference type="FunFam" id="3.30.230.40:FF:000003">
    <property type="entry name" value="Imidazoleglycerol-phosphate dehydratase HisB"/>
    <property type="match status" value="1"/>
</dbReference>
<dbReference type="OrthoDB" id="9813612at2"/>
<dbReference type="GO" id="GO:0005737">
    <property type="term" value="C:cytoplasm"/>
    <property type="evidence" value="ECO:0007669"/>
    <property type="project" value="UniProtKB-SubCell"/>
</dbReference>
<dbReference type="PANTHER" id="PTHR23133:SF2">
    <property type="entry name" value="IMIDAZOLEGLYCEROL-PHOSPHATE DEHYDRATASE"/>
    <property type="match status" value="1"/>
</dbReference>
<dbReference type="GO" id="GO:0000105">
    <property type="term" value="P:L-histidine biosynthetic process"/>
    <property type="evidence" value="ECO:0007669"/>
    <property type="project" value="UniProtKB-UniRule"/>
</dbReference>
<organism evidence="8 9">
    <name type="scientific">Sphingomonas panacis</name>
    <dbReference type="NCBI Taxonomy" id="1560345"/>
    <lineage>
        <taxon>Bacteria</taxon>
        <taxon>Pseudomonadati</taxon>
        <taxon>Pseudomonadota</taxon>
        <taxon>Alphaproteobacteria</taxon>
        <taxon>Sphingomonadales</taxon>
        <taxon>Sphingomonadaceae</taxon>
        <taxon>Sphingomonas</taxon>
    </lineage>
</organism>
<dbReference type="SUPFAM" id="SSF54211">
    <property type="entry name" value="Ribosomal protein S5 domain 2-like"/>
    <property type="match status" value="2"/>
</dbReference>
<comment type="similarity">
    <text evidence="6 7">Belongs to the imidazoleglycerol-phosphate dehydratase family.</text>
</comment>
<dbReference type="HAMAP" id="MF_00076">
    <property type="entry name" value="HisB"/>
    <property type="match status" value="1"/>
</dbReference>
<dbReference type="InterPro" id="IPR038494">
    <property type="entry name" value="IGPD_sf"/>
</dbReference>
<dbReference type="AlphaFoldDB" id="A0A1B3ZGZ2"/>
<comment type="catalytic activity">
    <reaction evidence="6 7">
        <text>D-erythro-1-(imidazol-4-yl)glycerol 3-phosphate = 3-(imidazol-4-yl)-2-oxopropyl phosphate + H2O</text>
        <dbReference type="Rhea" id="RHEA:11040"/>
        <dbReference type="ChEBI" id="CHEBI:15377"/>
        <dbReference type="ChEBI" id="CHEBI:57766"/>
        <dbReference type="ChEBI" id="CHEBI:58278"/>
        <dbReference type="EC" id="4.2.1.19"/>
    </reaction>
</comment>